<evidence type="ECO:0000313" key="2">
    <source>
        <dbReference type="Proteomes" id="UP000298663"/>
    </source>
</evidence>
<dbReference type="AlphaFoldDB" id="A0A4U8UQZ2"/>
<accession>A0A4U8UQZ2</accession>
<reference evidence="1 2" key="2">
    <citation type="journal article" date="2019" name="G3 (Bethesda)">
        <title>Hybrid Assembly of the Genome of the Entomopathogenic Nematode Steinernema carpocapsae Identifies the X-Chromosome.</title>
        <authorList>
            <person name="Serra L."/>
            <person name="Macchietto M."/>
            <person name="Macias-Munoz A."/>
            <person name="McGill C.J."/>
            <person name="Rodriguez I.M."/>
            <person name="Rodriguez B."/>
            <person name="Murad R."/>
            <person name="Mortazavi A."/>
        </authorList>
    </citation>
    <scope>NUCLEOTIDE SEQUENCE [LARGE SCALE GENOMIC DNA]</scope>
    <source>
        <strain evidence="1 2">ALL</strain>
    </source>
</reference>
<protein>
    <submittedName>
        <fullName evidence="1">Uncharacterized protein</fullName>
    </submittedName>
</protein>
<dbReference type="Proteomes" id="UP000298663">
    <property type="component" value="Unassembled WGS sequence"/>
</dbReference>
<organism evidence="1 2">
    <name type="scientific">Steinernema carpocapsae</name>
    <name type="common">Entomopathogenic nematode</name>
    <dbReference type="NCBI Taxonomy" id="34508"/>
    <lineage>
        <taxon>Eukaryota</taxon>
        <taxon>Metazoa</taxon>
        <taxon>Ecdysozoa</taxon>
        <taxon>Nematoda</taxon>
        <taxon>Chromadorea</taxon>
        <taxon>Rhabditida</taxon>
        <taxon>Tylenchina</taxon>
        <taxon>Panagrolaimomorpha</taxon>
        <taxon>Strongyloidoidea</taxon>
        <taxon>Steinernematidae</taxon>
        <taxon>Steinernema</taxon>
    </lineage>
</organism>
<dbReference type="EMBL" id="AZBU02000001">
    <property type="protein sequence ID" value="TMS35582.1"/>
    <property type="molecule type" value="Genomic_DNA"/>
</dbReference>
<comment type="caution">
    <text evidence="1">The sequence shown here is derived from an EMBL/GenBank/DDBJ whole genome shotgun (WGS) entry which is preliminary data.</text>
</comment>
<proteinExistence type="predicted"/>
<name>A0A4U8UQZ2_STECR</name>
<keyword evidence="2" id="KW-1185">Reference proteome</keyword>
<evidence type="ECO:0000313" key="1">
    <source>
        <dbReference type="EMBL" id="TMS35582.1"/>
    </source>
</evidence>
<reference evidence="1 2" key="1">
    <citation type="journal article" date="2015" name="Genome Biol.">
        <title>Comparative genomics of Steinernema reveals deeply conserved gene regulatory networks.</title>
        <authorList>
            <person name="Dillman A.R."/>
            <person name="Macchietto M."/>
            <person name="Porter C.F."/>
            <person name="Rogers A."/>
            <person name="Williams B."/>
            <person name="Antoshechkin I."/>
            <person name="Lee M.M."/>
            <person name="Goodwin Z."/>
            <person name="Lu X."/>
            <person name="Lewis E.E."/>
            <person name="Goodrich-Blair H."/>
            <person name="Stock S.P."/>
            <person name="Adams B.J."/>
            <person name="Sternberg P.W."/>
            <person name="Mortazavi A."/>
        </authorList>
    </citation>
    <scope>NUCLEOTIDE SEQUENCE [LARGE SCALE GENOMIC DNA]</scope>
    <source>
        <strain evidence="1 2">ALL</strain>
    </source>
</reference>
<sequence>MFRIASYSIYYERHASVVVCDIIILIDKEPLNSVHIYSRLNFAFAFASSLLDHRFQKKLSVKCPINNSAS</sequence>
<gene>
    <name evidence="1" type="ORF">L596_002954</name>
</gene>